<keyword evidence="3" id="KW-1185">Reference proteome</keyword>
<gene>
    <name evidence="2" type="ORF">CSUI_003853</name>
</gene>
<evidence type="ECO:0000313" key="3">
    <source>
        <dbReference type="Proteomes" id="UP000221165"/>
    </source>
</evidence>
<reference evidence="2 3" key="1">
    <citation type="journal article" date="2017" name="Int. J. Parasitol.">
        <title>The genome of the protozoan parasite Cystoisospora suis and a reverse vaccinology approach to identify vaccine candidates.</title>
        <authorList>
            <person name="Palmieri N."/>
            <person name="Shrestha A."/>
            <person name="Ruttkowski B."/>
            <person name="Beck T."/>
            <person name="Vogl C."/>
            <person name="Tomley F."/>
            <person name="Blake D.P."/>
            <person name="Joachim A."/>
        </authorList>
    </citation>
    <scope>NUCLEOTIDE SEQUENCE [LARGE SCALE GENOMIC DNA]</scope>
    <source>
        <strain evidence="2 3">Wien I</strain>
    </source>
</reference>
<feature type="compositionally biased region" description="Polar residues" evidence="1">
    <location>
        <begin position="15"/>
        <end position="25"/>
    </location>
</feature>
<sequence>MKEMDNVEREKEVSSARSFFSSTGLSLKRKERRDSMCIFLFFDRWWLLLFFFTPKTRPMCEKALRCKGLLQSL</sequence>
<proteinExistence type="predicted"/>
<name>A0A2C6KE50_9APIC</name>
<organism evidence="2 3">
    <name type="scientific">Cystoisospora suis</name>
    <dbReference type="NCBI Taxonomy" id="483139"/>
    <lineage>
        <taxon>Eukaryota</taxon>
        <taxon>Sar</taxon>
        <taxon>Alveolata</taxon>
        <taxon>Apicomplexa</taxon>
        <taxon>Conoidasida</taxon>
        <taxon>Coccidia</taxon>
        <taxon>Eucoccidiorida</taxon>
        <taxon>Eimeriorina</taxon>
        <taxon>Sarcocystidae</taxon>
        <taxon>Cystoisospora</taxon>
    </lineage>
</organism>
<feature type="compositionally biased region" description="Basic and acidic residues" evidence="1">
    <location>
        <begin position="1"/>
        <end position="14"/>
    </location>
</feature>
<dbReference type="VEuPathDB" id="ToxoDB:CSUI_003853"/>
<dbReference type="GeneID" id="94427259"/>
<comment type="caution">
    <text evidence="2">The sequence shown here is derived from an EMBL/GenBank/DDBJ whole genome shotgun (WGS) entry which is preliminary data.</text>
</comment>
<evidence type="ECO:0000256" key="1">
    <source>
        <dbReference type="SAM" id="MobiDB-lite"/>
    </source>
</evidence>
<dbReference type="RefSeq" id="XP_067923968.1">
    <property type="nucleotide sequence ID" value="XM_068064048.1"/>
</dbReference>
<feature type="region of interest" description="Disordered" evidence="1">
    <location>
        <begin position="1"/>
        <end position="28"/>
    </location>
</feature>
<dbReference type="EMBL" id="MIGC01001741">
    <property type="protein sequence ID" value="PHJ22291.1"/>
    <property type="molecule type" value="Genomic_DNA"/>
</dbReference>
<accession>A0A2C6KE50</accession>
<dbReference type="Proteomes" id="UP000221165">
    <property type="component" value="Unassembled WGS sequence"/>
</dbReference>
<dbReference type="AlphaFoldDB" id="A0A2C6KE50"/>
<evidence type="ECO:0000313" key="2">
    <source>
        <dbReference type="EMBL" id="PHJ22291.1"/>
    </source>
</evidence>
<protein>
    <submittedName>
        <fullName evidence="2">Uncharacterized protein</fullName>
    </submittedName>
</protein>